<proteinExistence type="predicted"/>
<dbReference type="AlphaFoldDB" id="A0A1E3HGY6"/>
<name>A0A1E3HGY6_9TREE</name>
<dbReference type="Proteomes" id="UP000094065">
    <property type="component" value="Unassembled WGS sequence"/>
</dbReference>
<evidence type="ECO:0000313" key="1">
    <source>
        <dbReference type="EMBL" id="ODN75613.1"/>
    </source>
</evidence>
<keyword evidence="2" id="KW-1185">Reference proteome</keyword>
<dbReference type="GeneID" id="30158041"/>
<comment type="caution">
    <text evidence="1">The sequence shown here is derived from an EMBL/GenBank/DDBJ whole genome shotgun (WGS) entry which is preliminary data.</text>
</comment>
<sequence length="150" mass="16813">MSSAAPTQPEDARPLPVNFVLGPIANPPTHNVANPPNQHVANPASLSLVPVPRWRELVPVLPTAWPGWTWTGGFQGWLRGIFEDIAGQDQRAYNKWIEKEFRRIDSDPLSLDEANDARSEARQTIDDHRRMSFWATGTFSGCTFFTISET</sequence>
<protein>
    <submittedName>
        <fullName evidence="1">Uncharacterized protein</fullName>
    </submittedName>
</protein>
<evidence type="ECO:0000313" key="2">
    <source>
        <dbReference type="Proteomes" id="UP000094065"/>
    </source>
</evidence>
<dbReference type="EMBL" id="AWGJ01000010">
    <property type="protein sequence ID" value="ODN75613.1"/>
    <property type="molecule type" value="Genomic_DNA"/>
</dbReference>
<dbReference type="OrthoDB" id="10407435at2759"/>
<accession>A0A1E3HGY6</accession>
<organism evidence="1 2">
    <name type="scientific">Cryptococcus amylolentus CBS 6039</name>
    <dbReference type="NCBI Taxonomy" id="1295533"/>
    <lineage>
        <taxon>Eukaryota</taxon>
        <taxon>Fungi</taxon>
        <taxon>Dikarya</taxon>
        <taxon>Basidiomycota</taxon>
        <taxon>Agaricomycotina</taxon>
        <taxon>Tremellomycetes</taxon>
        <taxon>Tremellales</taxon>
        <taxon>Cryptococcaceae</taxon>
        <taxon>Cryptococcus</taxon>
    </lineage>
</organism>
<reference evidence="1 2" key="1">
    <citation type="submission" date="2016-06" db="EMBL/GenBank/DDBJ databases">
        <title>Evolution of pathogenesis and genome organization in the Tremellales.</title>
        <authorList>
            <person name="Cuomo C."/>
            <person name="Litvintseva A."/>
            <person name="Heitman J."/>
            <person name="Chen Y."/>
            <person name="Sun S."/>
            <person name="Springer D."/>
            <person name="Dromer F."/>
            <person name="Young S."/>
            <person name="Zeng Q."/>
            <person name="Chapman S."/>
            <person name="Gujja S."/>
            <person name="Saif S."/>
            <person name="Birren B."/>
        </authorList>
    </citation>
    <scope>NUCLEOTIDE SEQUENCE [LARGE SCALE GENOMIC DNA]</scope>
    <source>
        <strain evidence="1 2">CBS 6039</strain>
    </source>
</reference>
<gene>
    <name evidence="1" type="ORF">L202_06732</name>
</gene>
<dbReference type="RefSeq" id="XP_018991263.1">
    <property type="nucleotide sequence ID" value="XM_019141288.1"/>
</dbReference>